<feature type="coiled-coil region" evidence="1">
    <location>
        <begin position="631"/>
        <end position="658"/>
    </location>
</feature>
<protein>
    <submittedName>
        <fullName evidence="3">Uncharacterized protein</fullName>
    </submittedName>
</protein>
<dbReference type="RefSeq" id="XP_038811790.1">
    <property type="nucleotide sequence ID" value="XM_038952254.1"/>
</dbReference>
<keyword evidence="4" id="KW-1185">Reference proteome</keyword>
<accession>A0ABQ7IRT9</accession>
<sequence>MEQALSSIEQPDIEDETTGEIQSPFLPSLSPRTAFIMRRELGNTEQKPDIEDEAVREPSTLFVTPVQSRTVSPAASVAREVALKQELAPEIEKDDIPGDLQNFSIAGSPAPVTVGTPKDETPNAEEQGDPEPPAESNDIEALDLTKPREKIPTIRWIDEMLSNYTGLVGNLTFFKKSKKFQEDIIQSLEEKKTYWKSFLATDTDAGLFYESDDEIENERRDKRLNILMLARVIYTALDNLHAILVPYDPSDADVIFGRARWSHREIRKISRKPKDDVTGESNEIRNQSGNLSTDEGEHSNKDEEMPDIKDKDKEIPDDEDEEMFDDESQSGQYLYMGKYWEGLDSDGEKIYTEWREKKGSRNGKWVIVKGPAKHVHSDEDLAVPDIINRETIGKRRRVAQQAKRGSNLKNPHLPPLLASEMQGIWPAKSRISIPCVEWKSMKDIIAIAKISRGEGNGKTAAICRHYAACYAYSYRGQLYREFWPFTKMVDKKGVRVISDEDIKRVAAGSLKPGYILHTQYPDSINAQGKIALSISKSFLDAHSLSTGRFTHKGPRTVKELSSLSRSAILVNSGLSNEAKFDVKSVTAESFGKKQLKQHVDDLLVAKVEAENHKLRMLQAEEKFRSVGASQINEANREISALKRRIRQLEEAKVREVKDLRSQIRIIRKACKCGAGVTKVQPEPSQSSGASGDTSSEESLEEGDISDADEPKGDISEVEMSDEDISDADEPKGDISEVEMSDEDISDADEPKGDISEVEMSDREI</sequence>
<reference evidence="3 4" key="1">
    <citation type="journal article" date="2020" name="Genome Biol. Evol.">
        <title>Comparative genomics of Sclerotiniaceae.</title>
        <authorList>
            <person name="Valero Jimenez C.A."/>
            <person name="Steentjes M."/>
            <person name="Scholten O.E."/>
            <person name="Van Kan J.A.L."/>
        </authorList>
    </citation>
    <scope>NUCLEOTIDE SEQUENCE [LARGE SCALE GENOMIC DNA]</scope>
    <source>
        <strain evidence="3 4">B1</strain>
    </source>
</reference>
<evidence type="ECO:0000313" key="4">
    <source>
        <dbReference type="Proteomes" id="UP000783213"/>
    </source>
</evidence>
<feature type="region of interest" description="Disordered" evidence="2">
    <location>
        <begin position="101"/>
        <end position="139"/>
    </location>
</feature>
<feature type="region of interest" description="Disordered" evidence="2">
    <location>
        <begin position="674"/>
        <end position="764"/>
    </location>
</feature>
<organism evidence="3 4">
    <name type="scientific">Botrytis deweyae</name>
    <dbReference type="NCBI Taxonomy" id="2478750"/>
    <lineage>
        <taxon>Eukaryota</taxon>
        <taxon>Fungi</taxon>
        <taxon>Dikarya</taxon>
        <taxon>Ascomycota</taxon>
        <taxon>Pezizomycotina</taxon>
        <taxon>Leotiomycetes</taxon>
        <taxon>Helotiales</taxon>
        <taxon>Sclerotiniaceae</taxon>
        <taxon>Botrytis</taxon>
    </lineage>
</organism>
<dbReference type="EMBL" id="RCSX01000008">
    <property type="protein sequence ID" value="KAF7931898.1"/>
    <property type="molecule type" value="Genomic_DNA"/>
</dbReference>
<feature type="compositionally biased region" description="Basic and acidic residues" evidence="2">
    <location>
        <begin position="295"/>
        <end position="314"/>
    </location>
</feature>
<evidence type="ECO:0000256" key="2">
    <source>
        <dbReference type="SAM" id="MobiDB-lite"/>
    </source>
</evidence>
<feature type="compositionally biased region" description="Acidic residues" evidence="2">
    <location>
        <begin position="715"/>
        <end position="727"/>
    </location>
</feature>
<dbReference type="GeneID" id="62231408"/>
<name>A0ABQ7IRT9_9HELO</name>
<feature type="compositionally biased region" description="Acidic residues" evidence="2">
    <location>
        <begin position="315"/>
        <end position="328"/>
    </location>
</feature>
<feature type="region of interest" description="Disordered" evidence="2">
    <location>
        <begin position="270"/>
        <end position="328"/>
    </location>
</feature>
<evidence type="ECO:0000313" key="3">
    <source>
        <dbReference type="EMBL" id="KAF7931898.1"/>
    </source>
</evidence>
<evidence type="ECO:0000256" key="1">
    <source>
        <dbReference type="SAM" id="Coils"/>
    </source>
</evidence>
<feature type="compositionally biased region" description="Basic and acidic residues" evidence="2">
    <location>
        <begin position="748"/>
        <end position="764"/>
    </location>
</feature>
<feature type="compositionally biased region" description="Low complexity" evidence="2">
    <location>
        <begin position="684"/>
        <end position="693"/>
    </location>
</feature>
<proteinExistence type="predicted"/>
<keyword evidence="1" id="KW-0175">Coiled coil</keyword>
<dbReference type="Proteomes" id="UP000783213">
    <property type="component" value="Unassembled WGS sequence"/>
</dbReference>
<feature type="compositionally biased region" description="Basic and acidic residues" evidence="2">
    <location>
        <begin position="37"/>
        <end position="56"/>
    </location>
</feature>
<comment type="caution">
    <text evidence="3">The sequence shown here is derived from an EMBL/GenBank/DDBJ whole genome shotgun (WGS) entry which is preliminary data.</text>
</comment>
<feature type="region of interest" description="Disordered" evidence="2">
    <location>
        <begin position="1"/>
        <end position="69"/>
    </location>
</feature>
<feature type="compositionally biased region" description="Acidic residues" evidence="2">
    <location>
        <begin position="694"/>
        <end position="707"/>
    </location>
</feature>
<feature type="compositionally biased region" description="Acidic residues" evidence="2">
    <location>
        <begin position="735"/>
        <end position="747"/>
    </location>
</feature>
<gene>
    <name evidence="3" type="ORF">EAE98_004634</name>
</gene>
<feature type="compositionally biased region" description="Polar residues" evidence="2">
    <location>
        <begin position="279"/>
        <end position="293"/>
    </location>
</feature>